<accession>A0A2T2XI62</accession>
<gene>
    <name evidence="2" type="ORF">C7B46_06295</name>
</gene>
<organism evidence="2 3">
    <name type="scientific">Sulfobacillus benefaciens</name>
    <dbReference type="NCBI Taxonomy" id="453960"/>
    <lineage>
        <taxon>Bacteria</taxon>
        <taxon>Bacillati</taxon>
        <taxon>Bacillota</taxon>
        <taxon>Clostridia</taxon>
        <taxon>Eubacteriales</taxon>
        <taxon>Clostridiales Family XVII. Incertae Sedis</taxon>
        <taxon>Sulfobacillus</taxon>
    </lineage>
</organism>
<dbReference type="PROSITE" id="PS51257">
    <property type="entry name" value="PROKAR_LIPOPROTEIN"/>
    <property type="match status" value="1"/>
</dbReference>
<dbReference type="EMBL" id="PXYW01000011">
    <property type="protein sequence ID" value="PSR34157.1"/>
    <property type="molecule type" value="Genomic_DNA"/>
</dbReference>
<protein>
    <submittedName>
        <fullName evidence="2">Uncharacterized protein</fullName>
    </submittedName>
</protein>
<sequence>MNLPRARLLSPLLLSLAVAGCGVAGAPPSSPPTPNPHGTVPTSVVIGATPPRAIALKPSRVISPPYSAGPETIQAPVVPGTGMDTLSVSDITPGTSTLTVTSSSHALLWTLPNTGWVGVAEFGNQHGPILLTEGDQSFCGSGGCMYTGYTYSNATHHFLPIPFDPFANLAYRLKPSHRHWQAIVQTGLTASTLLGSASLTQSGLNTSFRTYGPLNGAAGQRDLYALDGLPSGEWVPVGPVNFGPDELNGFVVYPATSLQNAASTYLSEAMQNHPRAAAKMVAAGINPNTLWKDVQPLTAFGLSGSINMAQSHRIDPTEEVFPVSTTKAAGPQETLITYDATVFGAHVHGGWYVTRVDLRKIAMKYNTVADVLKLLMQDRIVTTWYHDHPDGVTTINSNTIGSTDWQANLSAGNTNLFVNIDAVSGKITLAPNN</sequence>
<keyword evidence="1" id="KW-0732">Signal</keyword>
<proteinExistence type="predicted"/>
<feature type="signal peptide" evidence="1">
    <location>
        <begin position="1"/>
        <end position="26"/>
    </location>
</feature>
<dbReference type="Proteomes" id="UP000242972">
    <property type="component" value="Unassembled WGS sequence"/>
</dbReference>
<evidence type="ECO:0000313" key="3">
    <source>
        <dbReference type="Proteomes" id="UP000242972"/>
    </source>
</evidence>
<dbReference type="AlphaFoldDB" id="A0A2T2XI62"/>
<name>A0A2T2XI62_9FIRM</name>
<evidence type="ECO:0000313" key="2">
    <source>
        <dbReference type="EMBL" id="PSR34157.1"/>
    </source>
</evidence>
<evidence type="ECO:0000256" key="1">
    <source>
        <dbReference type="SAM" id="SignalP"/>
    </source>
</evidence>
<feature type="chain" id="PRO_5015420498" evidence="1">
    <location>
        <begin position="27"/>
        <end position="433"/>
    </location>
</feature>
<reference evidence="2 3" key="1">
    <citation type="journal article" date="2014" name="BMC Genomics">
        <title>Comparison of environmental and isolate Sulfobacillus genomes reveals diverse carbon, sulfur, nitrogen, and hydrogen metabolisms.</title>
        <authorList>
            <person name="Justice N.B."/>
            <person name="Norman A."/>
            <person name="Brown C.T."/>
            <person name="Singh A."/>
            <person name="Thomas B.C."/>
            <person name="Banfield J.F."/>
        </authorList>
    </citation>
    <scope>NUCLEOTIDE SEQUENCE [LARGE SCALE GENOMIC DNA]</scope>
    <source>
        <strain evidence="2">AMDSBA4</strain>
    </source>
</reference>
<comment type="caution">
    <text evidence="2">The sequence shown here is derived from an EMBL/GenBank/DDBJ whole genome shotgun (WGS) entry which is preliminary data.</text>
</comment>